<dbReference type="InterPro" id="IPR052521">
    <property type="entry name" value="Cell_div_SPOR-domain"/>
</dbReference>
<protein>
    <recommendedName>
        <fullName evidence="3">SPOR domain-containing protein</fullName>
    </recommendedName>
</protein>
<sequence length="256" mass="27574">MPPDNVNEQEIQFKKRARRRLVGAIALVLLMITILPMVLDDHSSKPPQQEIAITIPSQDGEFTSKIVPIAPETAPLEQPSSNNQQVIETPVDQTTLAKPETPKVEAPAKTEMDSPVSLTTTEAAKPTKPEPAVSKPQPIKEPVKKEVAVKVAPVKAVPEKVTPAKVAEDKTVKPASVEKPGTFSLQIGVFSDAANVKQLQDKLASQNLKSYTEKLPTPTGDKIRLRAGPFKTKADADKAFSKAKDVGLVGMIVANK</sequence>
<feature type="domain" description="SPOR" evidence="3">
    <location>
        <begin position="180"/>
        <end position="253"/>
    </location>
</feature>
<dbReference type="PANTHER" id="PTHR38687:SF1">
    <property type="entry name" value="CELL DIVISION PROTEIN DEDD"/>
    <property type="match status" value="1"/>
</dbReference>
<dbReference type="GO" id="GO:0042834">
    <property type="term" value="F:peptidoglycan binding"/>
    <property type="evidence" value="ECO:0007669"/>
    <property type="project" value="InterPro"/>
</dbReference>
<name>A0A8D5FZB2_9PROT</name>
<dbReference type="RefSeq" id="WP_221765374.1">
    <property type="nucleotide sequence ID" value="NZ_AP024110.1"/>
</dbReference>
<dbReference type="GO" id="GO:0030428">
    <property type="term" value="C:cell septum"/>
    <property type="evidence" value="ECO:0007669"/>
    <property type="project" value="TreeGrafter"/>
</dbReference>
<evidence type="ECO:0000313" key="4">
    <source>
        <dbReference type="EMBL" id="BCM24887.1"/>
    </source>
</evidence>
<dbReference type="AlphaFoldDB" id="A0A8D5FZB2"/>
<dbReference type="KEGG" id="mpau:ZMTM_11460"/>
<keyword evidence="5" id="KW-1185">Reference proteome</keyword>
<dbReference type="InterPro" id="IPR007730">
    <property type="entry name" value="SPOR-like_dom"/>
</dbReference>
<accession>A0A8D5FZB2</accession>
<evidence type="ECO:0000259" key="3">
    <source>
        <dbReference type="Pfam" id="PF05036"/>
    </source>
</evidence>
<keyword evidence="2" id="KW-0472">Membrane</keyword>
<dbReference type="Gene3D" id="3.30.70.1070">
    <property type="entry name" value="Sporulation related repeat"/>
    <property type="match status" value="1"/>
</dbReference>
<evidence type="ECO:0000256" key="1">
    <source>
        <dbReference type="SAM" id="MobiDB-lite"/>
    </source>
</evidence>
<proteinExistence type="predicted"/>
<dbReference type="EMBL" id="AP024110">
    <property type="protein sequence ID" value="BCM24887.1"/>
    <property type="molecule type" value="Genomic_DNA"/>
</dbReference>
<evidence type="ECO:0000256" key="2">
    <source>
        <dbReference type="SAM" id="Phobius"/>
    </source>
</evidence>
<keyword evidence="2" id="KW-1133">Transmembrane helix</keyword>
<gene>
    <name evidence="4" type="ORF">ZMTM_11460</name>
</gene>
<feature type="transmembrane region" description="Helical" evidence="2">
    <location>
        <begin position="21"/>
        <end position="39"/>
    </location>
</feature>
<organism evidence="4 5">
    <name type="scientific">Methyloradius palustris</name>
    <dbReference type="NCBI Taxonomy" id="2778876"/>
    <lineage>
        <taxon>Bacteria</taxon>
        <taxon>Pseudomonadati</taxon>
        <taxon>Pseudomonadota</taxon>
        <taxon>Betaproteobacteria</taxon>
        <taxon>Nitrosomonadales</taxon>
        <taxon>Methylophilaceae</taxon>
        <taxon>Methyloradius</taxon>
    </lineage>
</organism>
<dbReference type="GO" id="GO:0032153">
    <property type="term" value="C:cell division site"/>
    <property type="evidence" value="ECO:0007669"/>
    <property type="project" value="TreeGrafter"/>
</dbReference>
<evidence type="ECO:0000313" key="5">
    <source>
        <dbReference type="Proteomes" id="UP000826722"/>
    </source>
</evidence>
<feature type="compositionally biased region" description="Basic and acidic residues" evidence="1">
    <location>
        <begin position="100"/>
        <end position="112"/>
    </location>
</feature>
<dbReference type="Pfam" id="PF05036">
    <property type="entry name" value="SPOR"/>
    <property type="match status" value="1"/>
</dbReference>
<dbReference type="InterPro" id="IPR036680">
    <property type="entry name" value="SPOR-like_sf"/>
</dbReference>
<dbReference type="PANTHER" id="PTHR38687">
    <property type="entry name" value="CELL DIVISION PROTEIN DEDD-RELATED"/>
    <property type="match status" value="1"/>
</dbReference>
<reference evidence="4" key="1">
    <citation type="journal article" date="2021" name="Arch. Microbiol.">
        <title>Methyloradius palustris gen. nov., sp. nov., a methanol-oxidizing bacterium isolated from snow.</title>
        <authorList>
            <person name="Miyadera T."/>
            <person name="Kojima H."/>
            <person name="Fukui M."/>
        </authorList>
    </citation>
    <scope>NUCLEOTIDE SEQUENCE</scope>
    <source>
        <strain evidence="4">Zm11</strain>
    </source>
</reference>
<keyword evidence="2" id="KW-0812">Transmembrane</keyword>
<dbReference type="GO" id="GO:0032506">
    <property type="term" value="P:cytokinetic process"/>
    <property type="evidence" value="ECO:0007669"/>
    <property type="project" value="TreeGrafter"/>
</dbReference>
<dbReference type="Proteomes" id="UP000826722">
    <property type="component" value="Chromosome"/>
</dbReference>
<feature type="region of interest" description="Disordered" evidence="1">
    <location>
        <begin position="95"/>
        <end position="137"/>
    </location>
</feature>
<dbReference type="SUPFAM" id="SSF110997">
    <property type="entry name" value="Sporulation related repeat"/>
    <property type="match status" value="1"/>
</dbReference>